<dbReference type="Proteomes" id="UP000184050">
    <property type="component" value="Unassembled WGS sequence"/>
</dbReference>
<dbReference type="InterPro" id="IPR006860">
    <property type="entry name" value="FecR"/>
</dbReference>
<name>A0A1M6J8E1_9BACT</name>
<feature type="domain" description="FecR protein" evidence="2">
    <location>
        <begin position="192"/>
        <end position="281"/>
    </location>
</feature>
<keyword evidence="1" id="KW-1133">Transmembrane helix</keyword>
<keyword evidence="1" id="KW-0472">Membrane</keyword>
<gene>
    <name evidence="4" type="ORF">SAMN05444280_11935</name>
</gene>
<evidence type="ECO:0000313" key="5">
    <source>
        <dbReference type="Proteomes" id="UP000184050"/>
    </source>
</evidence>
<dbReference type="GO" id="GO:0016989">
    <property type="term" value="F:sigma factor antagonist activity"/>
    <property type="evidence" value="ECO:0007669"/>
    <property type="project" value="TreeGrafter"/>
</dbReference>
<dbReference type="FunFam" id="2.60.120.1440:FF:000001">
    <property type="entry name" value="Putative anti-sigma factor"/>
    <property type="match status" value="1"/>
</dbReference>
<feature type="domain" description="Protein FecR C-terminal" evidence="3">
    <location>
        <begin position="332"/>
        <end position="400"/>
    </location>
</feature>
<keyword evidence="1" id="KW-0812">Transmembrane</keyword>
<proteinExistence type="predicted"/>
<accession>A0A1M6J8E1</accession>
<dbReference type="EMBL" id="FQZE01000019">
    <property type="protein sequence ID" value="SHJ42941.1"/>
    <property type="molecule type" value="Genomic_DNA"/>
</dbReference>
<dbReference type="Pfam" id="PF04773">
    <property type="entry name" value="FecR"/>
    <property type="match status" value="1"/>
</dbReference>
<dbReference type="STRING" id="1168035.SAMN05444280_11935"/>
<dbReference type="InterPro" id="IPR012373">
    <property type="entry name" value="Ferrdict_sens_TM"/>
</dbReference>
<sequence length="410" mass="46878">MKSKFAEYSTEQLLEEKSFIEWVLLGMHNSEWENFFDDHPEIRPHEKAAREIIHLLQDKYEILDEVSVLQLWKSIDSFDNIHKQKIKKLTIRRRLSWAASVLLIVSLGTFGFLYFNDSWQNYRFASSEITESDESRMVLSNGEEISLKEDNSTIAMDEVAEQVIVNDSIIDLSQKMDAGKSEAKMNEVVIPYGKKSELLLADGTKVWLNAGSRLAFPTKFTGKKREIFLEGEACFQVAHNNEKPFIVNAGGLDIKVLGTNFNVSAYPTEKTVETVLVEGSVAVSRSKVIKLGNKETILKPNQKASFHKENNEMTLTDETDVDLYIAWTYGWLRYERESLESVLRKVERYYNVEIELPAAYPSDDKISGKLDLENSLPTVMGFLSDASGFNYRITGNKVLIDERLEKLPTR</sequence>
<dbReference type="PANTHER" id="PTHR30273">
    <property type="entry name" value="PERIPLASMIC SIGNAL SENSOR AND SIGMA FACTOR ACTIVATOR FECR-RELATED"/>
    <property type="match status" value="1"/>
</dbReference>
<dbReference type="AlphaFoldDB" id="A0A1M6J8E1"/>
<evidence type="ECO:0000313" key="4">
    <source>
        <dbReference type="EMBL" id="SHJ42941.1"/>
    </source>
</evidence>
<evidence type="ECO:0000259" key="3">
    <source>
        <dbReference type="Pfam" id="PF16344"/>
    </source>
</evidence>
<dbReference type="InterPro" id="IPR032508">
    <property type="entry name" value="FecR_C"/>
</dbReference>
<protein>
    <submittedName>
        <fullName evidence="4">FecR family protein</fullName>
    </submittedName>
</protein>
<dbReference type="PANTHER" id="PTHR30273:SF2">
    <property type="entry name" value="PROTEIN FECR"/>
    <property type="match status" value="1"/>
</dbReference>
<keyword evidence="5" id="KW-1185">Reference proteome</keyword>
<dbReference type="RefSeq" id="WP_073170012.1">
    <property type="nucleotide sequence ID" value="NZ_FQZE01000019.1"/>
</dbReference>
<reference evidence="4 5" key="1">
    <citation type="submission" date="2016-11" db="EMBL/GenBank/DDBJ databases">
        <authorList>
            <person name="Jaros S."/>
            <person name="Januszkiewicz K."/>
            <person name="Wedrychowicz H."/>
        </authorList>
    </citation>
    <scope>NUCLEOTIDE SEQUENCE [LARGE SCALE GENOMIC DNA]</scope>
    <source>
        <strain evidence="4 5">DSM 27063</strain>
    </source>
</reference>
<organism evidence="4 5">
    <name type="scientific">Tangfeifania diversioriginum</name>
    <dbReference type="NCBI Taxonomy" id="1168035"/>
    <lineage>
        <taxon>Bacteria</taxon>
        <taxon>Pseudomonadati</taxon>
        <taxon>Bacteroidota</taxon>
        <taxon>Bacteroidia</taxon>
        <taxon>Marinilabiliales</taxon>
        <taxon>Prolixibacteraceae</taxon>
        <taxon>Tangfeifania</taxon>
    </lineage>
</organism>
<evidence type="ECO:0000259" key="2">
    <source>
        <dbReference type="Pfam" id="PF04773"/>
    </source>
</evidence>
<dbReference type="Pfam" id="PF16344">
    <property type="entry name" value="FecR_C"/>
    <property type="match status" value="1"/>
</dbReference>
<feature type="transmembrane region" description="Helical" evidence="1">
    <location>
        <begin position="95"/>
        <end position="115"/>
    </location>
</feature>
<dbReference type="OrthoDB" id="1123467at2"/>
<dbReference type="Gene3D" id="2.60.120.1440">
    <property type="match status" value="1"/>
</dbReference>
<evidence type="ECO:0000256" key="1">
    <source>
        <dbReference type="SAM" id="Phobius"/>
    </source>
</evidence>
<dbReference type="Gene3D" id="3.55.50.30">
    <property type="match status" value="1"/>
</dbReference>